<dbReference type="Proteomes" id="UP000483820">
    <property type="component" value="Chromosome V"/>
</dbReference>
<proteinExistence type="predicted"/>
<evidence type="ECO:0000313" key="3">
    <source>
        <dbReference type="Proteomes" id="UP000483820"/>
    </source>
</evidence>
<dbReference type="GeneID" id="78776917"/>
<evidence type="ECO:0000256" key="1">
    <source>
        <dbReference type="SAM" id="Phobius"/>
    </source>
</evidence>
<dbReference type="AlphaFoldDB" id="A0A6A5GH37"/>
<keyword evidence="1" id="KW-1133">Transmembrane helix</keyword>
<organism evidence="2 3">
    <name type="scientific">Caenorhabditis remanei</name>
    <name type="common">Caenorhabditis vulgaris</name>
    <dbReference type="NCBI Taxonomy" id="31234"/>
    <lineage>
        <taxon>Eukaryota</taxon>
        <taxon>Metazoa</taxon>
        <taxon>Ecdysozoa</taxon>
        <taxon>Nematoda</taxon>
        <taxon>Chromadorea</taxon>
        <taxon>Rhabditida</taxon>
        <taxon>Rhabditina</taxon>
        <taxon>Rhabditomorpha</taxon>
        <taxon>Rhabditoidea</taxon>
        <taxon>Rhabditidae</taxon>
        <taxon>Peloderinae</taxon>
        <taxon>Caenorhabditis</taxon>
    </lineage>
</organism>
<dbReference type="EMBL" id="WUAV01000005">
    <property type="protein sequence ID" value="KAF1753822.1"/>
    <property type="molecule type" value="Genomic_DNA"/>
</dbReference>
<dbReference type="RefSeq" id="XP_053582457.1">
    <property type="nucleotide sequence ID" value="XM_053733544.1"/>
</dbReference>
<evidence type="ECO:0000313" key="2">
    <source>
        <dbReference type="EMBL" id="KAF1753822.1"/>
    </source>
</evidence>
<gene>
    <name evidence="2" type="ORF">GCK72_020379</name>
</gene>
<accession>A0A6A5GH37</accession>
<sequence length="218" mass="25107">MLSDLKNQIERFYFKSVCIIFFLYIAFGPFNREHVEHGKVFIDGFYIGAMYNHWNYIVETNDWNSFIFYDKSVNRGVDWWVRLDEHRYNNADLYYLDISSFVTGNPEPRAFLPYSVAMILRYSGRGIYLLNKAAPISFILLILEDSIIFSDTLEKDRITGKSLDRSTIFKYICVWFGAKLGANLGTLILPGIGTLFGSLGGGIASRTLFSCFFNKIPI</sequence>
<dbReference type="KEGG" id="crq:GCK72_020379"/>
<feature type="transmembrane region" description="Helical" evidence="1">
    <location>
        <begin position="12"/>
        <end position="30"/>
    </location>
</feature>
<dbReference type="CTD" id="78776917"/>
<keyword evidence="1" id="KW-0812">Transmembrane</keyword>
<reference evidence="2 3" key="1">
    <citation type="submission" date="2019-12" db="EMBL/GenBank/DDBJ databases">
        <title>Chromosome-level assembly of the Caenorhabditis remanei genome.</title>
        <authorList>
            <person name="Teterina A.A."/>
            <person name="Willis J.H."/>
            <person name="Phillips P.C."/>
        </authorList>
    </citation>
    <scope>NUCLEOTIDE SEQUENCE [LARGE SCALE GENOMIC DNA]</scope>
    <source>
        <strain evidence="2 3">PX506</strain>
        <tissue evidence="2">Whole organism</tissue>
    </source>
</reference>
<name>A0A6A5GH37_CAERE</name>
<keyword evidence="1" id="KW-0472">Membrane</keyword>
<protein>
    <submittedName>
        <fullName evidence="2">Uncharacterized protein</fullName>
    </submittedName>
</protein>
<comment type="caution">
    <text evidence="2">The sequence shown here is derived from an EMBL/GenBank/DDBJ whole genome shotgun (WGS) entry which is preliminary data.</text>
</comment>